<name>A0ABS1RA22_9SPHI</name>
<sequence>MDWGYISKHWIGTLVLAPILSQIIKDMGTIHRDKTIGLFEMLPEALQAGMMLSLPTLLLYLFVYHIAAESTLKTIWVKLIVILWTTIGICLTLYLLDSGLILPIGSYYIIASAVCGLLLKMKRMPKEEEDSQGKNIDLVFEYIDRLENKLDKPPLPERDKIGYKVGKEG</sequence>
<feature type="transmembrane region" description="Helical" evidence="1">
    <location>
        <begin position="45"/>
        <end position="63"/>
    </location>
</feature>
<gene>
    <name evidence="2" type="ORF">JKG61_22545</name>
</gene>
<feature type="transmembrane region" description="Helical" evidence="1">
    <location>
        <begin position="75"/>
        <end position="94"/>
    </location>
</feature>
<keyword evidence="1" id="KW-1133">Transmembrane helix</keyword>
<keyword evidence="1" id="KW-0812">Transmembrane</keyword>
<dbReference type="RefSeq" id="WP_202105269.1">
    <property type="nucleotide sequence ID" value="NZ_JAERTY010000021.1"/>
</dbReference>
<dbReference type="EMBL" id="JAERTY010000021">
    <property type="protein sequence ID" value="MBL1411553.1"/>
    <property type="molecule type" value="Genomic_DNA"/>
</dbReference>
<evidence type="ECO:0000313" key="2">
    <source>
        <dbReference type="EMBL" id="MBL1411553.1"/>
    </source>
</evidence>
<reference evidence="2 3" key="1">
    <citation type="submission" date="2021-01" db="EMBL/GenBank/DDBJ databases">
        <title>C459-1 draft genome sequence.</title>
        <authorList>
            <person name="Zhang X.-F."/>
        </authorList>
    </citation>
    <scope>NUCLEOTIDE SEQUENCE [LARGE SCALE GENOMIC DNA]</scope>
    <source>
        <strain evidence="3">C459-1</strain>
    </source>
</reference>
<protein>
    <submittedName>
        <fullName evidence="2">Uncharacterized protein</fullName>
    </submittedName>
</protein>
<comment type="caution">
    <text evidence="2">The sequence shown here is derived from an EMBL/GenBank/DDBJ whole genome shotgun (WGS) entry which is preliminary data.</text>
</comment>
<organism evidence="2 3">
    <name type="scientific">Sphingobacterium faecale</name>
    <dbReference type="NCBI Taxonomy" id="2803775"/>
    <lineage>
        <taxon>Bacteria</taxon>
        <taxon>Pseudomonadati</taxon>
        <taxon>Bacteroidota</taxon>
        <taxon>Sphingobacteriia</taxon>
        <taxon>Sphingobacteriales</taxon>
        <taxon>Sphingobacteriaceae</taxon>
        <taxon>Sphingobacterium</taxon>
    </lineage>
</organism>
<keyword evidence="1" id="KW-0472">Membrane</keyword>
<accession>A0ABS1RA22</accession>
<proteinExistence type="predicted"/>
<feature type="transmembrane region" description="Helical" evidence="1">
    <location>
        <begin position="100"/>
        <end position="119"/>
    </location>
</feature>
<keyword evidence="3" id="KW-1185">Reference proteome</keyword>
<dbReference type="Proteomes" id="UP000625283">
    <property type="component" value="Unassembled WGS sequence"/>
</dbReference>
<evidence type="ECO:0000256" key="1">
    <source>
        <dbReference type="SAM" id="Phobius"/>
    </source>
</evidence>
<evidence type="ECO:0000313" key="3">
    <source>
        <dbReference type="Proteomes" id="UP000625283"/>
    </source>
</evidence>